<proteinExistence type="predicted"/>
<dbReference type="SMART" id="SM00530">
    <property type="entry name" value="HTH_XRE"/>
    <property type="match status" value="1"/>
</dbReference>
<feature type="domain" description="HTH cro/C1-type" evidence="1">
    <location>
        <begin position="7"/>
        <end position="60"/>
    </location>
</feature>
<protein>
    <recommendedName>
        <fullName evidence="1">HTH cro/C1-type domain-containing protein</fullName>
    </recommendedName>
</protein>
<organism evidence="2 3">
    <name type="scientific">Oceanobacillus caeni</name>
    <dbReference type="NCBI Taxonomy" id="405946"/>
    <lineage>
        <taxon>Bacteria</taxon>
        <taxon>Bacillati</taxon>
        <taxon>Bacillota</taxon>
        <taxon>Bacilli</taxon>
        <taxon>Bacillales</taxon>
        <taxon>Bacillaceae</taxon>
        <taxon>Oceanobacillus</taxon>
    </lineage>
</organism>
<dbReference type="SUPFAM" id="SSF47413">
    <property type="entry name" value="lambda repressor-like DNA-binding domains"/>
    <property type="match status" value="1"/>
</dbReference>
<evidence type="ECO:0000313" key="3">
    <source>
        <dbReference type="Proteomes" id="UP000037854"/>
    </source>
</evidence>
<dbReference type="Gene3D" id="1.10.260.40">
    <property type="entry name" value="lambda repressor-like DNA-binding domains"/>
    <property type="match status" value="1"/>
</dbReference>
<name>A0ABR5MK70_9BACI</name>
<dbReference type="EMBL" id="LGTK01000018">
    <property type="protein sequence ID" value="KPH76094.1"/>
    <property type="molecule type" value="Genomic_DNA"/>
</dbReference>
<gene>
    <name evidence="2" type="ORF">AFL42_07305</name>
</gene>
<dbReference type="RefSeq" id="WP_060668242.1">
    <property type="nucleotide sequence ID" value="NZ_LGTK01000018.1"/>
</dbReference>
<dbReference type="PROSITE" id="PS50943">
    <property type="entry name" value="HTH_CROC1"/>
    <property type="match status" value="1"/>
</dbReference>
<dbReference type="Proteomes" id="UP000037854">
    <property type="component" value="Unassembled WGS sequence"/>
</dbReference>
<dbReference type="Pfam" id="PF01381">
    <property type="entry name" value="HTH_3"/>
    <property type="match status" value="1"/>
</dbReference>
<evidence type="ECO:0000259" key="1">
    <source>
        <dbReference type="PROSITE" id="PS50943"/>
    </source>
</evidence>
<reference evidence="2 3" key="1">
    <citation type="submission" date="2015-07" db="EMBL/GenBank/DDBJ databases">
        <title>High-quality draft genome sequence of Oceanobacillus caeni HM6, a bacillus isolated from a human feces.</title>
        <authorList>
            <person name="Kumar J."/>
            <person name="Verma M.K."/>
            <person name="Pandey R."/>
            <person name="Bhambi M."/>
            <person name="Chauhan N."/>
        </authorList>
    </citation>
    <scope>NUCLEOTIDE SEQUENCE [LARGE SCALE GENOMIC DNA]</scope>
    <source>
        <strain evidence="2 3">HM6</strain>
    </source>
</reference>
<dbReference type="CDD" id="cd00093">
    <property type="entry name" value="HTH_XRE"/>
    <property type="match status" value="1"/>
</dbReference>
<sequence length="91" mass="9954">MEIGATLRKMRKGAGLSQDSLAEKLHMSTSNISRLESNKLKLTLEDAKRWAQETNSMDMLIALMLNVDVASVAHMLSQLTQVATILLGGII</sequence>
<comment type="caution">
    <text evidence="2">The sequence shown here is derived from an EMBL/GenBank/DDBJ whole genome shotgun (WGS) entry which is preliminary data.</text>
</comment>
<dbReference type="InterPro" id="IPR010982">
    <property type="entry name" value="Lambda_DNA-bd_dom_sf"/>
</dbReference>
<keyword evidence="3" id="KW-1185">Reference proteome</keyword>
<dbReference type="InterPro" id="IPR001387">
    <property type="entry name" value="Cro/C1-type_HTH"/>
</dbReference>
<accession>A0ABR5MK70</accession>
<evidence type="ECO:0000313" key="2">
    <source>
        <dbReference type="EMBL" id="KPH76094.1"/>
    </source>
</evidence>